<dbReference type="InterPro" id="IPR027417">
    <property type="entry name" value="P-loop_NTPase"/>
</dbReference>
<keyword evidence="2" id="KW-0067">ATP-binding</keyword>
<evidence type="ECO:0000259" key="1">
    <source>
        <dbReference type="Pfam" id="PF13476"/>
    </source>
</evidence>
<dbReference type="Pfam" id="PF13476">
    <property type="entry name" value="AAA_23"/>
    <property type="match status" value="1"/>
</dbReference>
<name>A0A173UYS7_ANAHA</name>
<reference evidence="2 3" key="1">
    <citation type="submission" date="2015-09" db="EMBL/GenBank/DDBJ databases">
        <authorList>
            <consortium name="Pathogen Informatics"/>
        </authorList>
    </citation>
    <scope>NUCLEOTIDE SEQUENCE [LARGE SCALE GENOMIC DNA]</scope>
    <source>
        <strain evidence="2 3">2789STDY5608868</strain>
    </source>
</reference>
<dbReference type="Gene3D" id="3.40.50.300">
    <property type="entry name" value="P-loop containing nucleotide triphosphate hydrolases"/>
    <property type="match status" value="1"/>
</dbReference>
<organism evidence="2 3">
    <name type="scientific">Anaerostipes hadrus</name>
    <dbReference type="NCBI Taxonomy" id="649756"/>
    <lineage>
        <taxon>Bacteria</taxon>
        <taxon>Bacillati</taxon>
        <taxon>Bacillota</taxon>
        <taxon>Clostridia</taxon>
        <taxon>Lachnospirales</taxon>
        <taxon>Lachnospiraceae</taxon>
        <taxon>Anaerostipes</taxon>
    </lineage>
</organism>
<dbReference type="GO" id="GO:0016887">
    <property type="term" value="F:ATP hydrolysis activity"/>
    <property type="evidence" value="ECO:0007669"/>
    <property type="project" value="InterPro"/>
</dbReference>
<proteinExistence type="predicted"/>
<dbReference type="RefSeq" id="WP_055259902.1">
    <property type="nucleotide sequence ID" value="NZ_CYXT01000040.1"/>
</dbReference>
<dbReference type="AlphaFoldDB" id="A0A173UYS7"/>
<evidence type="ECO:0000313" key="3">
    <source>
        <dbReference type="Proteomes" id="UP000095598"/>
    </source>
</evidence>
<dbReference type="SUPFAM" id="SSF52540">
    <property type="entry name" value="P-loop containing nucleoside triphosphate hydrolases"/>
    <property type="match status" value="1"/>
</dbReference>
<dbReference type="EMBL" id="CYXT01000040">
    <property type="protein sequence ID" value="CUN19195.1"/>
    <property type="molecule type" value="Genomic_DNA"/>
</dbReference>
<protein>
    <submittedName>
        <fullName evidence="2">Predicted ATP-binding protein involved in virulence</fullName>
    </submittedName>
</protein>
<evidence type="ECO:0000313" key="2">
    <source>
        <dbReference type="EMBL" id="CUN19195.1"/>
    </source>
</evidence>
<dbReference type="Proteomes" id="UP000095598">
    <property type="component" value="Unassembled WGS sequence"/>
</dbReference>
<sequence>MKFKIETNLYDDGKPMFCKRQIEIEPGLTILVGCNGSGKTTLLDQIRTIVRDKEIPYIKYNNLTDGNETSYSMSMAAYFGNFEQMSATFSSSEGENIALSLGRIAEKIGRKIKECEEDHKTQLFIFMDGIDSGLSIDAIEDVKKYLFDTIFQRAKDLDVYLIVSANDYTLTINERCLDVYTGDYKRFASYESYYKFILQSRERKDQRFV</sequence>
<dbReference type="GO" id="GO:0005524">
    <property type="term" value="F:ATP binding"/>
    <property type="evidence" value="ECO:0007669"/>
    <property type="project" value="UniProtKB-KW"/>
</dbReference>
<dbReference type="InterPro" id="IPR038729">
    <property type="entry name" value="Rad50/SbcC_AAA"/>
</dbReference>
<keyword evidence="2" id="KW-0547">Nucleotide-binding</keyword>
<accession>A0A173UYS7</accession>
<gene>
    <name evidence="2" type="ORF">ERS852425_03229</name>
</gene>
<feature type="domain" description="Rad50/SbcC-type AAA" evidence="1">
    <location>
        <begin position="18"/>
        <end position="140"/>
    </location>
</feature>
<dbReference type="GO" id="GO:0006302">
    <property type="term" value="P:double-strand break repair"/>
    <property type="evidence" value="ECO:0007669"/>
    <property type="project" value="InterPro"/>
</dbReference>